<sequence length="44" mass="5284">TVKTWSKQLLLEATSSLLRNYGETPMEIEDFQDAFHEQKEERKR</sequence>
<accession>A0A087U1N5</accession>
<gene>
    <name evidence="1" type="ORF">X975_13147</name>
</gene>
<keyword evidence="2" id="KW-1185">Reference proteome</keyword>
<name>A0A087U1N5_STEMI</name>
<protein>
    <submittedName>
        <fullName evidence="1">Uncharacterized protein</fullName>
    </submittedName>
</protein>
<feature type="non-terminal residue" evidence="1">
    <location>
        <position position="44"/>
    </location>
</feature>
<dbReference type="AlphaFoldDB" id="A0A087U1N5"/>
<evidence type="ECO:0000313" key="2">
    <source>
        <dbReference type="Proteomes" id="UP000054359"/>
    </source>
</evidence>
<evidence type="ECO:0000313" key="1">
    <source>
        <dbReference type="EMBL" id="KFM71274.1"/>
    </source>
</evidence>
<feature type="non-terminal residue" evidence="1">
    <location>
        <position position="1"/>
    </location>
</feature>
<organism evidence="1 2">
    <name type="scientific">Stegodyphus mimosarum</name>
    <name type="common">African social velvet spider</name>
    <dbReference type="NCBI Taxonomy" id="407821"/>
    <lineage>
        <taxon>Eukaryota</taxon>
        <taxon>Metazoa</taxon>
        <taxon>Ecdysozoa</taxon>
        <taxon>Arthropoda</taxon>
        <taxon>Chelicerata</taxon>
        <taxon>Arachnida</taxon>
        <taxon>Araneae</taxon>
        <taxon>Araneomorphae</taxon>
        <taxon>Entelegynae</taxon>
        <taxon>Eresoidea</taxon>
        <taxon>Eresidae</taxon>
        <taxon>Stegodyphus</taxon>
    </lineage>
</organism>
<reference evidence="1 2" key="1">
    <citation type="submission" date="2013-11" db="EMBL/GenBank/DDBJ databases">
        <title>Genome sequencing of Stegodyphus mimosarum.</title>
        <authorList>
            <person name="Bechsgaard J."/>
        </authorList>
    </citation>
    <scope>NUCLEOTIDE SEQUENCE [LARGE SCALE GENOMIC DNA]</scope>
</reference>
<dbReference type="EMBL" id="KK117735">
    <property type="protein sequence ID" value="KFM71274.1"/>
    <property type="molecule type" value="Genomic_DNA"/>
</dbReference>
<proteinExistence type="predicted"/>
<dbReference type="Proteomes" id="UP000054359">
    <property type="component" value="Unassembled WGS sequence"/>
</dbReference>